<dbReference type="SUPFAM" id="SSF48179">
    <property type="entry name" value="6-phosphogluconate dehydrogenase C-terminal domain-like"/>
    <property type="match status" value="1"/>
</dbReference>
<dbReference type="PANTHER" id="PTHR11645:SF0">
    <property type="entry name" value="PYRROLINE-5-CARBOXYLATE REDUCTASE 3"/>
    <property type="match status" value="1"/>
</dbReference>
<keyword evidence="2" id="KW-0521">NADP</keyword>
<reference evidence="7" key="1">
    <citation type="submission" date="2014-05" db="EMBL/GenBank/DDBJ databases">
        <title>Key roles for freshwater Actinobacteria revealed by deep metagenomic sequencing.</title>
        <authorList>
            <person name="Ghai R."/>
            <person name="Mizuno C.M."/>
            <person name="Picazo A."/>
            <person name="Camacho A."/>
            <person name="Rodriguez-Valera F."/>
        </authorList>
    </citation>
    <scope>NUCLEOTIDE SEQUENCE</scope>
</reference>
<dbReference type="InterPro" id="IPR029036">
    <property type="entry name" value="P5CR_dimer"/>
</dbReference>
<evidence type="ECO:0000259" key="6">
    <source>
        <dbReference type="Pfam" id="PF14748"/>
    </source>
</evidence>
<dbReference type="InterPro" id="IPR008927">
    <property type="entry name" value="6-PGluconate_DH-like_C_sf"/>
</dbReference>
<keyword evidence="4" id="KW-1133">Transmembrane helix</keyword>
<evidence type="ECO:0000256" key="2">
    <source>
        <dbReference type="ARBA" id="ARBA00022857"/>
    </source>
</evidence>
<dbReference type="InterPro" id="IPR000304">
    <property type="entry name" value="Pyrroline-COOH_reductase"/>
</dbReference>
<comment type="caution">
    <text evidence="7">The sequence shown here is derived from an EMBL/GenBank/DDBJ whole genome shotgun (WGS) entry which is preliminary data.</text>
</comment>
<evidence type="ECO:0000256" key="1">
    <source>
        <dbReference type="ARBA" id="ARBA00005525"/>
    </source>
</evidence>
<evidence type="ECO:0000256" key="3">
    <source>
        <dbReference type="ARBA" id="ARBA00023002"/>
    </source>
</evidence>
<dbReference type="PANTHER" id="PTHR11645">
    <property type="entry name" value="PYRROLINE-5-CARBOXYLATE REDUCTASE"/>
    <property type="match status" value="1"/>
</dbReference>
<organism evidence="7">
    <name type="scientific">freshwater metagenome</name>
    <dbReference type="NCBI Taxonomy" id="449393"/>
    <lineage>
        <taxon>unclassified sequences</taxon>
        <taxon>metagenomes</taxon>
        <taxon>ecological metagenomes</taxon>
    </lineage>
</organism>
<sequence>MANQQKVAVLGAGVMGEALIAALIGSGVKTTSIAIVEKRSERCSELIGKYAITVESLHSAVSTSDVILLVVKPQDMQGLLVEIKPHINKSALVLSFVAGKKIGFIQANLSDSQPIVRIMPNTPTSVGLGAAGYSFGSAVTQEQRVFVASLLAAAGRAIEVDESLQDAITATSGSGPAYFFAFVEAMVEGAIALGLSREDATTLTIQTIVGSAALLEKSGDSPTTLREKVTSPNGTTAAALASFSQDHLSEIVARAMKAAHTRSQELA</sequence>
<dbReference type="EMBL" id="JNSK01000123">
    <property type="protein sequence ID" value="KGA14619.1"/>
    <property type="molecule type" value="Genomic_DNA"/>
</dbReference>
<keyword evidence="4" id="KW-0472">Membrane</keyword>
<dbReference type="InterPro" id="IPR028939">
    <property type="entry name" value="P5C_Rdtase_cat_N"/>
</dbReference>
<dbReference type="NCBIfam" id="TIGR00112">
    <property type="entry name" value="proC"/>
    <property type="match status" value="1"/>
</dbReference>
<evidence type="ECO:0000313" key="7">
    <source>
        <dbReference type="EMBL" id="KGA14619.1"/>
    </source>
</evidence>
<gene>
    <name evidence="7" type="ORF">GM50_19325</name>
</gene>
<evidence type="ECO:0008006" key="8">
    <source>
        <dbReference type="Google" id="ProtNLM"/>
    </source>
</evidence>
<dbReference type="PIRSF" id="PIRSF000193">
    <property type="entry name" value="Pyrrol-5-carb_rd"/>
    <property type="match status" value="1"/>
</dbReference>
<feature type="transmembrane region" description="Helical" evidence="4">
    <location>
        <begin position="7"/>
        <end position="28"/>
    </location>
</feature>
<feature type="domain" description="Pyrroline-5-carboxylate reductase dimerisation" evidence="6">
    <location>
        <begin position="162"/>
        <end position="266"/>
    </location>
</feature>
<dbReference type="GO" id="GO:0055129">
    <property type="term" value="P:L-proline biosynthetic process"/>
    <property type="evidence" value="ECO:0007669"/>
    <property type="project" value="TreeGrafter"/>
</dbReference>
<dbReference type="Pfam" id="PF14748">
    <property type="entry name" value="P5CR_dimer"/>
    <property type="match status" value="1"/>
</dbReference>
<dbReference type="HAMAP" id="MF_01925">
    <property type="entry name" value="P5C_reductase"/>
    <property type="match status" value="1"/>
</dbReference>
<accession>A0A094PXZ0</accession>
<dbReference type="Gene3D" id="1.10.3730.10">
    <property type="entry name" value="ProC C-terminal domain-like"/>
    <property type="match status" value="1"/>
</dbReference>
<evidence type="ECO:0000256" key="4">
    <source>
        <dbReference type="SAM" id="Phobius"/>
    </source>
</evidence>
<dbReference type="Gene3D" id="3.40.50.720">
    <property type="entry name" value="NAD(P)-binding Rossmann-like Domain"/>
    <property type="match status" value="1"/>
</dbReference>
<evidence type="ECO:0000259" key="5">
    <source>
        <dbReference type="Pfam" id="PF03807"/>
    </source>
</evidence>
<protein>
    <recommendedName>
        <fullName evidence="8">Pyrroline-5-carboxylate reductase</fullName>
    </recommendedName>
</protein>
<keyword evidence="3" id="KW-0560">Oxidoreductase</keyword>
<comment type="similarity">
    <text evidence="1">Belongs to the pyrroline-5-carboxylate reductase family.</text>
</comment>
<keyword evidence="4" id="KW-0812">Transmembrane</keyword>
<dbReference type="InterPro" id="IPR036291">
    <property type="entry name" value="NAD(P)-bd_dom_sf"/>
</dbReference>
<feature type="domain" description="Pyrroline-5-carboxylate reductase catalytic N-terminal" evidence="5">
    <location>
        <begin position="6"/>
        <end position="99"/>
    </location>
</feature>
<dbReference type="FunFam" id="1.10.3730.10:FF:000001">
    <property type="entry name" value="Pyrroline-5-carboxylate reductase"/>
    <property type="match status" value="1"/>
</dbReference>
<dbReference type="GO" id="GO:0004735">
    <property type="term" value="F:pyrroline-5-carboxylate reductase activity"/>
    <property type="evidence" value="ECO:0007669"/>
    <property type="project" value="InterPro"/>
</dbReference>
<dbReference type="AlphaFoldDB" id="A0A094PXZ0"/>
<dbReference type="Pfam" id="PF03807">
    <property type="entry name" value="F420_oxidored"/>
    <property type="match status" value="1"/>
</dbReference>
<name>A0A094PXZ0_9ZZZZ</name>
<dbReference type="SUPFAM" id="SSF51735">
    <property type="entry name" value="NAD(P)-binding Rossmann-fold domains"/>
    <property type="match status" value="1"/>
</dbReference>
<proteinExistence type="inferred from homology"/>